<reference evidence="1" key="1">
    <citation type="submission" date="2017-07" db="EMBL/GenBank/DDBJ databases">
        <title>The cable genome - Insights into the physiology and evolution of filamentous bacteria capable of sulfide oxidation via long distance electron transfer.</title>
        <authorList>
            <person name="Thorup C."/>
            <person name="Bjerg J.T."/>
            <person name="Schreiber L."/>
            <person name="Nielsen L.P."/>
            <person name="Kjeldsen K.U."/>
            <person name="Boesen T."/>
            <person name="Boggild A."/>
            <person name="Meysman F."/>
            <person name="Geelhoed J."/>
            <person name="Schramm A."/>
        </authorList>
    </citation>
    <scope>NUCLEOTIDE SEQUENCE [LARGE SCALE GENOMIC DNA]</scope>
    <source>
        <strain evidence="1">GS</strain>
    </source>
</reference>
<sequence>MPEIARFYGIVIKLFFGDHPPPHFHAVYGEYLGLFNMETLEMIEGDLPSRAEKLVVEWANLHQKELMNMWNEQQFLKLPPLA</sequence>
<keyword evidence="2" id="KW-1185">Reference proteome</keyword>
<name>A0A521FZY3_9BACT</name>
<accession>A0A521FZY3</accession>
<dbReference type="EMBL" id="NQJD01000030">
    <property type="protein sequence ID" value="TAA74310.1"/>
    <property type="molecule type" value="Genomic_DNA"/>
</dbReference>
<dbReference type="AlphaFoldDB" id="A0A521FZY3"/>
<dbReference type="Proteomes" id="UP000316238">
    <property type="component" value="Unassembled WGS sequence"/>
</dbReference>
<dbReference type="InterPro" id="IPR025427">
    <property type="entry name" value="DUF4160"/>
</dbReference>
<evidence type="ECO:0000313" key="1">
    <source>
        <dbReference type="EMBL" id="TAA74310.1"/>
    </source>
</evidence>
<evidence type="ECO:0000313" key="2">
    <source>
        <dbReference type="Proteomes" id="UP000316238"/>
    </source>
</evidence>
<proteinExistence type="predicted"/>
<organism evidence="1 2">
    <name type="scientific">Candidatus Electronema aureum</name>
    <dbReference type="NCBI Taxonomy" id="2005002"/>
    <lineage>
        <taxon>Bacteria</taxon>
        <taxon>Pseudomonadati</taxon>
        <taxon>Thermodesulfobacteriota</taxon>
        <taxon>Desulfobulbia</taxon>
        <taxon>Desulfobulbales</taxon>
        <taxon>Desulfobulbaceae</taxon>
        <taxon>Candidatus Electronema</taxon>
    </lineage>
</organism>
<dbReference type="Pfam" id="PF13711">
    <property type="entry name" value="DUF4160"/>
    <property type="match status" value="1"/>
</dbReference>
<comment type="caution">
    <text evidence="1">The sequence shown here is derived from an EMBL/GenBank/DDBJ whole genome shotgun (WGS) entry which is preliminary data.</text>
</comment>
<protein>
    <recommendedName>
        <fullName evidence="3">DUF4160 domain-containing protein</fullName>
    </recommendedName>
</protein>
<evidence type="ECO:0008006" key="3">
    <source>
        <dbReference type="Google" id="ProtNLM"/>
    </source>
</evidence>
<gene>
    <name evidence="1" type="ORF">CDV28_1305</name>
</gene>